<feature type="chain" id="PRO_5022842965" description="3-keto-alpha-glucoside-1,2-lyase/3-keto-2-hydroxy-glucal hydratase domain-containing protein" evidence="1">
    <location>
        <begin position="29"/>
        <end position="241"/>
    </location>
</feature>
<evidence type="ECO:0000259" key="2">
    <source>
        <dbReference type="Pfam" id="PF06439"/>
    </source>
</evidence>
<dbReference type="InterPro" id="IPR010496">
    <property type="entry name" value="AL/BT2_dom"/>
</dbReference>
<dbReference type="Proteomes" id="UP000323917">
    <property type="component" value="Chromosome"/>
</dbReference>
<reference evidence="3 4" key="1">
    <citation type="submission" date="2019-08" db="EMBL/GenBank/DDBJ databases">
        <title>Deep-cultivation of Planctomycetes and their phenomic and genomic characterization uncovers novel biology.</title>
        <authorList>
            <person name="Wiegand S."/>
            <person name="Jogler M."/>
            <person name="Boedeker C."/>
            <person name="Pinto D."/>
            <person name="Vollmers J."/>
            <person name="Rivas-Marin E."/>
            <person name="Kohn T."/>
            <person name="Peeters S.H."/>
            <person name="Heuer A."/>
            <person name="Rast P."/>
            <person name="Oberbeckmann S."/>
            <person name="Bunk B."/>
            <person name="Jeske O."/>
            <person name="Meyerdierks A."/>
            <person name="Storesund J.E."/>
            <person name="Kallscheuer N."/>
            <person name="Luecker S."/>
            <person name="Lage O.M."/>
            <person name="Pohl T."/>
            <person name="Merkel B.J."/>
            <person name="Hornburger P."/>
            <person name="Mueller R.-W."/>
            <person name="Bruemmer F."/>
            <person name="Labrenz M."/>
            <person name="Spormann A.M."/>
            <person name="Op den Camp H."/>
            <person name="Overmann J."/>
            <person name="Amann R."/>
            <person name="Jetten M.S.M."/>
            <person name="Mascher T."/>
            <person name="Medema M.H."/>
            <person name="Devos D.P."/>
            <person name="Kaster A.-K."/>
            <person name="Ovreas L."/>
            <person name="Rohde M."/>
            <person name="Galperin M.Y."/>
            <person name="Jogler C."/>
        </authorList>
    </citation>
    <scope>NUCLEOTIDE SEQUENCE [LARGE SCALE GENOMIC DNA]</scope>
    <source>
        <strain evidence="3 4">Pr1d</strain>
    </source>
</reference>
<proteinExistence type="predicted"/>
<feature type="signal peptide" evidence="1">
    <location>
        <begin position="1"/>
        <end position="28"/>
    </location>
</feature>
<name>A0A5B9QE13_9BACT</name>
<keyword evidence="4" id="KW-1185">Reference proteome</keyword>
<evidence type="ECO:0000313" key="4">
    <source>
        <dbReference type="Proteomes" id="UP000323917"/>
    </source>
</evidence>
<keyword evidence="1" id="KW-0732">Signal</keyword>
<organism evidence="3 4">
    <name type="scientific">Bythopirellula goksoeyrii</name>
    <dbReference type="NCBI Taxonomy" id="1400387"/>
    <lineage>
        <taxon>Bacteria</taxon>
        <taxon>Pseudomonadati</taxon>
        <taxon>Planctomycetota</taxon>
        <taxon>Planctomycetia</taxon>
        <taxon>Pirellulales</taxon>
        <taxon>Lacipirellulaceae</taxon>
        <taxon>Bythopirellula</taxon>
    </lineage>
</organism>
<dbReference type="AlphaFoldDB" id="A0A5B9QE13"/>
<dbReference type="EMBL" id="CP042913">
    <property type="protein sequence ID" value="QEG35176.1"/>
    <property type="molecule type" value="Genomic_DNA"/>
</dbReference>
<dbReference type="RefSeq" id="WP_148073721.1">
    <property type="nucleotide sequence ID" value="NZ_CP042913.1"/>
</dbReference>
<gene>
    <name evidence="3" type="ORF">Pr1d_24690</name>
</gene>
<dbReference type="KEGG" id="bgok:Pr1d_24690"/>
<protein>
    <recommendedName>
        <fullName evidence="2">3-keto-alpha-glucoside-1,2-lyase/3-keto-2-hydroxy-glucal hydratase domain-containing protein</fullName>
    </recommendedName>
</protein>
<evidence type="ECO:0000256" key="1">
    <source>
        <dbReference type="SAM" id="SignalP"/>
    </source>
</evidence>
<evidence type="ECO:0000313" key="3">
    <source>
        <dbReference type="EMBL" id="QEG35176.1"/>
    </source>
</evidence>
<sequence length="241" mass="26158" precursor="true">MPSSQNRRSLSAAIAITLLLLVVSPTMAADNQLTAAEQEAGWNLLFDGESLANWKNNNGKPIAEGAVQDGTINTHGVGGYVLVYDQEFADFEFTCDVKKGKDDANSGVFLRVSDLADPVMTGTEVQVYSSGTGLTDFGAIYDLVPASKIATKAAGEWNNLLIRCEGPMISSFVNGELVAELNCDDFDQPGLRPDGTKHKFSRAIKDFARKGYVGLQDHGDDVWYKNIKLREIDGDEQTKSN</sequence>
<dbReference type="OrthoDB" id="53343at2"/>
<dbReference type="Gene3D" id="2.60.120.560">
    <property type="entry name" value="Exo-inulinase, domain 1"/>
    <property type="match status" value="1"/>
</dbReference>
<dbReference type="Pfam" id="PF06439">
    <property type="entry name" value="3keto-disac_hyd"/>
    <property type="match status" value="1"/>
</dbReference>
<feature type="domain" description="3-keto-alpha-glucoside-1,2-lyase/3-keto-2-hydroxy-glucal hydratase" evidence="2">
    <location>
        <begin position="41"/>
        <end position="230"/>
    </location>
</feature>
<accession>A0A5B9QE13</accession>
<dbReference type="GO" id="GO:0016787">
    <property type="term" value="F:hydrolase activity"/>
    <property type="evidence" value="ECO:0007669"/>
    <property type="project" value="InterPro"/>
</dbReference>